<feature type="region of interest" description="Disordered" evidence="1">
    <location>
        <begin position="281"/>
        <end position="331"/>
    </location>
</feature>
<accession>A0A482VQL7</accession>
<sequence length="1177" mass="134991">GRLRDEEEHETVEDRHNPHNYFPASADLSIRDPAREFKEKYAPEERNEEGNTIYEIADGSRGEEHYFDVIGYMKKIESDKPLKLFPHLQPNNLKPYGSNDNFFFPELYRKRPRIVYPVVNTTNRGDIKIKKIDEVPHKEYSSYRKENSVVSEELNKKISVCEKTSKSQKDFSKMNYSTACLTAKKLVGKTSIEKPPKLTVNASLMRKSSSNLLKKKKNKTKKYPIEDILEINRLGILDQFYKRANAYRDLKQTMKKGNESFFKNDSRTSLMNDILLNSSKDNISGSSRRYNTYTKPSSEDKSIHQEKQEEGNRSYNTYSMPSTARESYAKEEERIKRYSTYTKPSNSSNPPQCDNYITVKLGDLQEECRRQKKCKPKKISFGRLPKLTPSNCPCVEDIPLKEGKPLLRLKKRFDVQPKKKDCVVICGVTPRADANYKIKRKTLPQIKMEDCPCEDKEYLDFKIKRLPRRKIPEPPKVCVECVAEECCVPRSDAKLKIERKNLPKLAVNECPCVESPPLKDVPLHRLKPNPVEEPPKSCLPPLDCPLRADDNLKVKKKTLPILKSECICAEPPPILDVPPLRRLKRVKIKEKPCIPPPPCAVVERSDKNLKLKPKKLPPFVPQPCPCIEEHVPNTYVKLKRLKMRNVPKEKEKICLEEECGPRADDGLVVQPKKLPEIKPAECPCVEVVMEDAPPLKKLVPKPVKEPPRVCVEIEPCPPRSDESLTVAKKTLPVLSPGSCPCPEPEPLKEAPPLHKLKKKPVSFKRACPVEEKCPPRADEDLKVEIKRLPKLEVSDCPCIEEPVPEDVSLPRLKKVRVPEPPRICPPCVCSATPRADEDDWLYWKRVEVKSAECEPKKTTKRSFCTSVASSCNIFHAKKFYSTNIKPEYDLFHLKYDVANLRTNLLKGKSYNIIIDIKPSAPLILTQTPFKVNSTEQINNLGTNCLTRTKSEPIDCVTFIVYKSNSLACTQSKSGMVKESNDGINLFNTINRFISTCSTLCEYSERTKDKMKDHQTPQCECPPNDAHLQPRNPIIPEKETFIQPFPDNELIDNSIRKSRMYSRARKTTQEEVKEEESDECKDEEESALCEVEGDELPAPTVQQQPEKKTSLWEKIVNYFKARPDCPSPEEFKRIRLRKDAEKAASKAGLCLYDPKEMLRKNEKEMPKVITASKDQYRK</sequence>
<dbReference type="AlphaFoldDB" id="A0A482VQL7"/>
<feature type="non-terminal residue" evidence="2">
    <location>
        <position position="1"/>
    </location>
</feature>
<feature type="compositionally biased region" description="Basic and acidic residues" evidence="1">
    <location>
        <begin position="297"/>
        <end position="312"/>
    </location>
</feature>
<dbReference type="Proteomes" id="UP000292052">
    <property type="component" value="Unassembled WGS sequence"/>
</dbReference>
<dbReference type="EMBL" id="QDEB01073037">
    <property type="protein sequence ID" value="RZC35212.1"/>
    <property type="molecule type" value="Genomic_DNA"/>
</dbReference>
<name>A0A482VQL7_ASBVE</name>
<dbReference type="OrthoDB" id="6774317at2759"/>
<feature type="region of interest" description="Disordered" evidence="1">
    <location>
        <begin position="1061"/>
        <end position="1082"/>
    </location>
</feature>
<feature type="compositionally biased region" description="Polar residues" evidence="1">
    <location>
        <begin position="313"/>
        <end position="325"/>
    </location>
</feature>
<proteinExistence type="predicted"/>
<feature type="region of interest" description="Disordered" evidence="1">
    <location>
        <begin position="1"/>
        <end position="25"/>
    </location>
</feature>
<comment type="caution">
    <text evidence="2">The sequence shown here is derived from an EMBL/GenBank/DDBJ whole genome shotgun (WGS) entry which is preliminary data.</text>
</comment>
<reference evidence="2 3" key="1">
    <citation type="submission" date="2017-03" db="EMBL/GenBank/DDBJ databases">
        <title>Genome of the blue death feigning beetle - Asbolus verrucosus.</title>
        <authorList>
            <person name="Rider S.D."/>
        </authorList>
    </citation>
    <scope>NUCLEOTIDE SEQUENCE [LARGE SCALE GENOMIC DNA]</scope>
    <source>
        <strain evidence="2">Butters</strain>
        <tissue evidence="2">Head and leg muscle</tissue>
    </source>
</reference>
<protein>
    <submittedName>
        <fullName evidence="2">Titin-like</fullName>
    </submittedName>
</protein>
<feature type="compositionally biased region" description="Acidic residues" evidence="1">
    <location>
        <begin position="1071"/>
        <end position="1082"/>
    </location>
</feature>
<feature type="compositionally biased region" description="Polar residues" evidence="1">
    <location>
        <begin position="281"/>
        <end position="296"/>
    </location>
</feature>
<evidence type="ECO:0000313" key="2">
    <source>
        <dbReference type="EMBL" id="RZC35212.1"/>
    </source>
</evidence>
<gene>
    <name evidence="2" type="ORF">BDFB_009922</name>
</gene>
<feature type="non-terminal residue" evidence="2">
    <location>
        <position position="1177"/>
    </location>
</feature>
<organism evidence="2 3">
    <name type="scientific">Asbolus verrucosus</name>
    <name type="common">Desert ironclad beetle</name>
    <dbReference type="NCBI Taxonomy" id="1661398"/>
    <lineage>
        <taxon>Eukaryota</taxon>
        <taxon>Metazoa</taxon>
        <taxon>Ecdysozoa</taxon>
        <taxon>Arthropoda</taxon>
        <taxon>Hexapoda</taxon>
        <taxon>Insecta</taxon>
        <taxon>Pterygota</taxon>
        <taxon>Neoptera</taxon>
        <taxon>Endopterygota</taxon>
        <taxon>Coleoptera</taxon>
        <taxon>Polyphaga</taxon>
        <taxon>Cucujiformia</taxon>
        <taxon>Tenebrionidae</taxon>
        <taxon>Pimeliinae</taxon>
        <taxon>Asbolus</taxon>
    </lineage>
</organism>
<evidence type="ECO:0000313" key="3">
    <source>
        <dbReference type="Proteomes" id="UP000292052"/>
    </source>
</evidence>
<evidence type="ECO:0000256" key="1">
    <source>
        <dbReference type="SAM" id="MobiDB-lite"/>
    </source>
</evidence>
<feature type="compositionally biased region" description="Basic and acidic residues" evidence="1">
    <location>
        <begin position="1"/>
        <end position="17"/>
    </location>
</feature>
<keyword evidence="3" id="KW-1185">Reference proteome</keyword>